<name>A0A9D2ARM0_9FIRM</name>
<evidence type="ECO:0000256" key="1">
    <source>
        <dbReference type="ARBA" id="ARBA00009174"/>
    </source>
</evidence>
<evidence type="ECO:0000313" key="5">
    <source>
        <dbReference type="Proteomes" id="UP000824249"/>
    </source>
</evidence>
<accession>A0A9D2ARM0</accession>
<dbReference type="CDD" id="cd01288">
    <property type="entry name" value="FabZ"/>
    <property type="match status" value="1"/>
</dbReference>
<dbReference type="GO" id="GO:0016829">
    <property type="term" value="F:lyase activity"/>
    <property type="evidence" value="ECO:0007669"/>
    <property type="project" value="UniProtKB-KW"/>
</dbReference>
<comment type="similarity">
    <text evidence="1">Belongs to the thioester dehydratase family. FabZ subfamily.</text>
</comment>
<organism evidence="4 5">
    <name type="scientific">Candidatus Borkfalkia faecigallinarum</name>
    <dbReference type="NCBI Taxonomy" id="2838509"/>
    <lineage>
        <taxon>Bacteria</taxon>
        <taxon>Bacillati</taxon>
        <taxon>Bacillota</taxon>
        <taxon>Clostridia</taxon>
        <taxon>Christensenellales</taxon>
        <taxon>Christensenellaceae</taxon>
        <taxon>Candidatus Borkfalkia</taxon>
    </lineage>
</organism>
<evidence type="ECO:0000259" key="3">
    <source>
        <dbReference type="Pfam" id="PF22818"/>
    </source>
</evidence>
<dbReference type="InterPro" id="IPR054545">
    <property type="entry name" value="ApeI-like"/>
</dbReference>
<comment type="caution">
    <text evidence="4">The sequence shown here is derived from an EMBL/GenBank/DDBJ whole genome shotgun (WGS) entry which is preliminary data.</text>
</comment>
<keyword evidence="2" id="KW-0456">Lyase</keyword>
<dbReference type="Pfam" id="PF22818">
    <property type="entry name" value="ApeI-like"/>
    <property type="match status" value="1"/>
</dbReference>
<dbReference type="EMBL" id="DXFD01000100">
    <property type="protein sequence ID" value="HIX47363.1"/>
    <property type="molecule type" value="Genomic_DNA"/>
</dbReference>
<dbReference type="InterPro" id="IPR013114">
    <property type="entry name" value="FabA_FabZ"/>
</dbReference>
<evidence type="ECO:0000256" key="2">
    <source>
        <dbReference type="ARBA" id="ARBA00023239"/>
    </source>
</evidence>
<gene>
    <name evidence="4" type="ORF">H9737_06720</name>
</gene>
<sequence length="142" mass="15568">MDREQIKNILPHREPMLLLDEVELTEEEGQPVSVGKYTVRGDEFFLQGHFPGNPIVPGVIQCEMIAQSAVALLPDTKGAVPMYTGLNNVKFKHPLLPGDTAVMTVRLTARKGIFCFAKGKLEANGKLCTSAEFSFAIVPQRG</sequence>
<protein>
    <submittedName>
        <fullName evidence="4">Beta-hydroxyacyl-ACP dehydratase</fullName>
    </submittedName>
</protein>
<dbReference type="AlphaFoldDB" id="A0A9D2ARM0"/>
<dbReference type="SUPFAM" id="SSF54637">
    <property type="entry name" value="Thioesterase/thiol ester dehydrase-isomerase"/>
    <property type="match status" value="1"/>
</dbReference>
<reference evidence="4" key="1">
    <citation type="journal article" date="2021" name="PeerJ">
        <title>Extensive microbial diversity within the chicken gut microbiome revealed by metagenomics and culture.</title>
        <authorList>
            <person name="Gilroy R."/>
            <person name="Ravi A."/>
            <person name="Getino M."/>
            <person name="Pursley I."/>
            <person name="Horton D.L."/>
            <person name="Alikhan N.F."/>
            <person name="Baker D."/>
            <person name="Gharbi K."/>
            <person name="Hall N."/>
            <person name="Watson M."/>
            <person name="Adriaenssens E.M."/>
            <person name="Foster-Nyarko E."/>
            <person name="Jarju S."/>
            <person name="Secka A."/>
            <person name="Antonio M."/>
            <person name="Oren A."/>
            <person name="Chaudhuri R.R."/>
            <person name="La Ragione R."/>
            <person name="Hildebrand F."/>
            <person name="Pallen M.J."/>
        </authorList>
    </citation>
    <scope>NUCLEOTIDE SEQUENCE</scope>
    <source>
        <strain evidence="4">26628</strain>
    </source>
</reference>
<dbReference type="PANTHER" id="PTHR30272">
    <property type="entry name" value="3-HYDROXYACYL-[ACYL-CARRIER-PROTEIN] DEHYDRATASE"/>
    <property type="match status" value="1"/>
</dbReference>
<reference evidence="4" key="2">
    <citation type="submission" date="2021-04" db="EMBL/GenBank/DDBJ databases">
        <authorList>
            <person name="Gilroy R."/>
        </authorList>
    </citation>
    <scope>NUCLEOTIDE SEQUENCE</scope>
    <source>
        <strain evidence="4">26628</strain>
    </source>
</reference>
<evidence type="ECO:0000313" key="4">
    <source>
        <dbReference type="EMBL" id="HIX47363.1"/>
    </source>
</evidence>
<proteinExistence type="inferred from homology"/>
<dbReference type="PANTHER" id="PTHR30272:SF1">
    <property type="entry name" value="3-HYDROXYACYL-[ACYL-CARRIER-PROTEIN] DEHYDRATASE"/>
    <property type="match status" value="1"/>
</dbReference>
<feature type="domain" description="ApeI dehydratase-like" evidence="3">
    <location>
        <begin position="35"/>
        <end position="118"/>
    </location>
</feature>
<dbReference type="Gene3D" id="3.10.129.10">
    <property type="entry name" value="Hotdog Thioesterase"/>
    <property type="match status" value="1"/>
</dbReference>
<dbReference type="InterPro" id="IPR029069">
    <property type="entry name" value="HotDog_dom_sf"/>
</dbReference>
<dbReference type="Proteomes" id="UP000824249">
    <property type="component" value="Unassembled WGS sequence"/>
</dbReference>